<evidence type="ECO:0000256" key="3">
    <source>
        <dbReference type="ARBA" id="ARBA00007823"/>
    </source>
</evidence>
<comment type="catalytic activity">
    <reaction evidence="1">
        <text>Endonucleolytic cleavage of RNA, removing extra 3' nucleotides from tRNA precursor, generating 3' termini of tRNAs. A 3'-hydroxy group is left at the tRNA terminus and a 5'-phosphoryl group is left at the trailer molecule.</text>
        <dbReference type="EC" id="3.1.26.11"/>
    </reaction>
</comment>
<dbReference type="CDD" id="cd07718">
    <property type="entry name" value="RNaseZ_ELAC1_ELAC2-C-term-like_MBL-fold"/>
    <property type="match status" value="1"/>
</dbReference>
<dbReference type="AlphaFoldDB" id="A0A8K1CUD4"/>
<evidence type="ECO:0000256" key="11">
    <source>
        <dbReference type="SAM" id="MobiDB-lite"/>
    </source>
</evidence>
<organism evidence="14 15">
    <name type="scientific">Pythium oligandrum</name>
    <name type="common">Mycoparasitic fungus</name>
    <dbReference type="NCBI Taxonomy" id="41045"/>
    <lineage>
        <taxon>Eukaryota</taxon>
        <taxon>Sar</taxon>
        <taxon>Stramenopiles</taxon>
        <taxon>Oomycota</taxon>
        <taxon>Peronosporomycetes</taxon>
        <taxon>Pythiales</taxon>
        <taxon>Pythiaceae</taxon>
        <taxon>Pythium</taxon>
    </lineage>
</organism>
<name>A0A8K1CUD4_PYTOL</name>
<dbReference type="InterPro" id="IPR047151">
    <property type="entry name" value="RNZ2-like"/>
</dbReference>
<keyword evidence="15" id="KW-1185">Reference proteome</keyword>
<dbReference type="EMBL" id="SPLM01000002">
    <property type="protein sequence ID" value="TMW68423.1"/>
    <property type="molecule type" value="Genomic_DNA"/>
</dbReference>
<comment type="similarity">
    <text evidence="3">Belongs to the RNase Z family.</text>
</comment>
<evidence type="ECO:0000259" key="12">
    <source>
        <dbReference type="Pfam" id="PF12706"/>
    </source>
</evidence>
<comment type="cofactor">
    <cofactor evidence="2">
        <name>Zn(2+)</name>
        <dbReference type="ChEBI" id="CHEBI:29105"/>
    </cofactor>
</comment>
<comment type="caution">
    <text evidence="14">The sequence shown here is derived from an EMBL/GenBank/DDBJ whole genome shotgun (WGS) entry which is preliminary data.</text>
</comment>
<evidence type="ECO:0000256" key="9">
    <source>
        <dbReference type="ARBA" id="ARBA00022801"/>
    </source>
</evidence>
<dbReference type="Proteomes" id="UP000794436">
    <property type="component" value="Unassembled WGS sequence"/>
</dbReference>
<evidence type="ECO:0000259" key="13">
    <source>
        <dbReference type="Pfam" id="PF13691"/>
    </source>
</evidence>
<dbReference type="InterPro" id="IPR036866">
    <property type="entry name" value="RibonucZ/Hydroxyglut_hydro"/>
</dbReference>
<dbReference type="InterPro" id="IPR001279">
    <property type="entry name" value="Metallo-B-lactamas"/>
</dbReference>
<sequence length="867" mass="96232">MNRISADVVGVGSDGTEPSIVFAVHRHGVYSNDQVLLKRYLFNCGEGTQRLCGENGIKLNSLDAIYLTRLDIQSSSGIPGLIFALGGLGAARLRIHGPTGLYDRLIAMRSFVRRKYPQIECSEVPINSEDGGQRTHAADSDIGLSTWQPFDVQEDQHVRIVPIPLVSSEPARCLLCACEPLKQPEEAKPANTHQWASREHRRDDSDDSDRLWLCAFYRSKGLSEKIPHVDVILGRYRGRFDELKAQLIAKYGDASEAVANGSDSESSSSPSDEDEPFDESAPLNREWLESFYAKHEPARLGRIDQILRQFAGREEQLKAMLVAKYGQASEEPPTKKQKMEPSSEGVATPSSPAIDIPTSYIPHENSTADDQQTSEDRAAGSICYQLQFRHAPFPVVWIIDCRSESDIPALTQAFSINCEHRPVFVVHFTRAAVFQHPSYTEWLNRIVEWSPKSQQVIFDGKALRQVDSGAFSFAFLSSAKHFLRERPDTALSRWQALASLLGDKDNHSQRQRRIIKRLGSGSLDLHVAQAKLRFQVLTTSGGNDFDYAMTGWIKREEATADAEEDDVPPLPVTEVPHGVATIGETSRTVHILGTGSAAPSKLRASTGIYLELATSSSSTSIPGILIDCGEGVYGQLWRQFETEEDVTSRLAGLQCIWISHHHADHQCGLVRILDEYLRVTAKDQTKLVVIGPQTVLTYVMAWFPTSQSRIQLVTCADFNDRASALRSAFLAQVSSYLVDLYSLRVWHCHDAYGLVLRLADGKKIVYSGDTKPCDQLVRAGKDASLLIHEATFDDSMAEDAEKKKHSTVGQAIDVARRMRAERLVLTHFSQRYPSLPPPLSTSDRDASSSSSYPRVIQCAYDGFTLAV</sequence>
<dbReference type="GO" id="GO:0042781">
    <property type="term" value="F:3'-tRNA processing endoribonuclease activity"/>
    <property type="evidence" value="ECO:0007669"/>
    <property type="project" value="UniProtKB-EC"/>
</dbReference>
<keyword evidence="5" id="KW-0819">tRNA processing</keyword>
<accession>A0A8K1CUD4</accession>
<feature type="compositionally biased region" description="Basic and acidic residues" evidence="11">
    <location>
        <begin position="332"/>
        <end position="341"/>
    </location>
</feature>
<evidence type="ECO:0000256" key="8">
    <source>
        <dbReference type="ARBA" id="ARBA00022759"/>
    </source>
</evidence>
<keyword evidence="6" id="KW-0540">Nuclease</keyword>
<protein>
    <recommendedName>
        <fullName evidence="4">ribonuclease Z</fullName>
        <ecNumber evidence="4">3.1.26.11</ecNumber>
    </recommendedName>
</protein>
<keyword evidence="7" id="KW-0479">Metal-binding</keyword>
<evidence type="ECO:0000256" key="4">
    <source>
        <dbReference type="ARBA" id="ARBA00012477"/>
    </source>
</evidence>
<keyword evidence="9" id="KW-0378">Hydrolase</keyword>
<evidence type="ECO:0000256" key="5">
    <source>
        <dbReference type="ARBA" id="ARBA00022694"/>
    </source>
</evidence>
<evidence type="ECO:0000256" key="2">
    <source>
        <dbReference type="ARBA" id="ARBA00001947"/>
    </source>
</evidence>
<feature type="region of interest" description="Disordered" evidence="11">
    <location>
        <begin position="256"/>
        <end position="280"/>
    </location>
</feature>
<dbReference type="PANTHER" id="PTHR12553">
    <property type="entry name" value="ZINC PHOSPHODIESTERASE ELAC PROTEIN 2"/>
    <property type="match status" value="1"/>
</dbReference>
<evidence type="ECO:0000313" key="14">
    <source>
        <dbReference type="EMBL" id="TMW68423.1"/>
    </source>
</evidence>
<dbReference type="Pfam" id="PF12706">
    <property type="entry name" value="Lactamase_B_2"/>
    <property type="match status" value="1"/>
</dbReference>
<dbReference type="GO" id="GO:1990180">
    <property type="term" value="P:mitochondrial tRNA 3'-end processing"/>
    <property type="evidence" value="ECO:0007669"/>
    <property type="project" value="TreeGrafter"/>
</dbReference>
<dbReference type="PANTHER" id="PTHR12553:SF49">
    <property type="entry name" value="ZINC PHOSPHODIESTERASE ELAC PROTEIN 2"/>
    <property type="match status" value="1"/>
</dbReference>
<feature type="domain" description="Metallo-beta-lactamase" evidence="12">
    <location>
        <begin position="624"/>
        <end position="828"/>
    </location>
</feature>
<feature type="region of interest" description="Disordered" evidence="11">
    <location>
        <begin position="325"/>
        <end position="352"/>
    </location>
</feature>
<keyword evidence="10" id="KW-0862">Zinc</keyword>
<evidence type="ECO:0000256" key="7">
    <source>
        <dbReference type="ARBA" id="ARBA00022723"/>
    </source>
</evidence>
<dbReference type="GO" id="GO:0046872">
    <property type="term" value="F:metal ion binding"/>
    <property type="evidence" value="ECO:0007669"/>
    <property type="project" value="UniProtKB-KW"/>
</dbReference>
<dbReference type="Gene3D" id="3.60.15.10">
    <property type="entry name" value="Ribonuclease Z/Hydroxyacylglutathione hydrolase-like"/>
    <property type="match status" value="3"/>
</dbReference>
<dbReference type="InterPro" id="IPR027794">
    <property type="entry name" value="tRNase_Z_dom"/>
</dbReference>
<evidence type="ECO:0000256" key="6">
    <source>
        <dbReference type="ARBA" id="ARBA00022722"/>
    </source>
</evidence>
<evidence type="ECO:0000256" key="10">
    <source>
        <dbReference type="ARBA" id="ARBA00022833"/>
    </source>
</evidence>
<dbReference type="EC" id="3.1.26.11" evidence="4"/>
<keyword evidence="8" id="KW-0255">Endonuclease</keyword>
<reference evidence="14" key="1">
    <citation type="submission" date="2019-03" db="EMBL/GenBank/DDBJ databases">
        <title>Long read genome sequence of the mycoparasitic Pythium oligandrum ATCC 38472 isolated from sugarbeet rhizosphere.</title>
        <authorList>
            <person name="Gaulin E."/>
        </authorList>
    </citation>
    <scope>NUCLEOTIDE SEQUENCE</scope>
    <source>
        <strain evidence="14">ATCC 38472_TT</strain>
    </source>
</reference>
<gene>
    <name evidence="14" type="ORF">Poli38472_005891</name>
</gene>
<feature type="domain" description="tRNase Z endonuclease" evidence="13">
    <location>
        <begin position="38"/>
        <end position="70"/>
    </location>
</feature>
<dbReference type="GO" id="GO:0005739">
    <property type="term" value="C:mitochondrion"/>
    <property type="evidence" value="ECO:0007669"/>
    <property type="project" value="TreeGrafter"/>
</dbReference>
<evidence type="ECO:0000313" key="15">
    <source>
        <dbReference type="Proteomes" id="UP000794436"/>
    </source>
</evidence>
<feature type="region of interest" description="Disordered" evidence="11">
    <location>
        <begin position="186"/>
        <end position="206"/>
    </location>
</feature>
<evidence type="ECO:0000256" key="1">
    <source>
        <dbReference type="ARBA" id="ARBA00000402"/>
    </source>
</evidence>
<proteinExistence type="inferred from homology"/>
<dbReference type="SUPFAM" id="SSF56281">
    <property type="entry name" value="Metallo-hydrolase/oxidoreductase"/>
    <property type="match status" value="2"/>
</dbReference>
<dbReference type="Pfam" id="PF13691">
    <property type="entry name" value="Lactamase_B_4"/>
    <property type="match status" value="1"/>
</dbReference>
<feature type="compositionally biased region" description="Basic and acidic residues" evidence="11">
    <location>
        <begin position="196"/>
        <end position="206"/>
    </location>
</feature>
<dbReference type="OrthoDB" id="527344at2759"/>